<dbReference type="EMBL" id="CAJNJA010078064">
    <property type="protein sequence ID" value="CAE7921513.1"/>
    <property type="molecule type" value="Genomic_DNA"/>
</dbReference>
<reference evidence="1" key="1">
    <citation type="submission" date="2021-02" db="EMBL/GenBank/DDBJ databases">
        <authorList>
            <person name="Dougan E. K."/>
            <person name="Rhodes N."/>
            <person name="Thang M."/>
            <person name="Chan C."/>
        </authorList>
    </citation>
    <scope>NUCLEOTIDE SEQUENCE</scope>
</reference>
<name>A0A813BQQ9_9DINO</name>
<keyword evidence="2" id="KW-1185">Reference proteome</keyword>
<organism evidence="1 2">
    <name type="scientific">Symbiodinium necroappetens</name>
    <dbReference type="NCBI Taxonomy" id="1628268"/>
    <lineage>
        <taxon>Eukaryota</taxon>
        <taxon>Sar</taxon>
        <taxon>Alveolata</taxon>
        <taxon>Dinophyceae</taxon>
        <taxon>Suessiales</taxon>
        <taxon>Symbiodiniaceae</taxon>
        <taxon>Symbiodinium</taxon>
    </lineage>
</organism>
<accession>A0A813BQQ9</accession>
<protein>
    <submittedName>
        <fullName evidence="1">Uncharacterized protein</fullName>
    </submittedName>
</protein>
<feature type="non-terminal residue" evidence="1">
    <location>
        <position position="642"/>
    </location>
</feature>
<sequence length="642" mass="71285">EANTFKKFGDSLLTKAAKLSDLVSAVESYIPEINEEHADHKRVTKCISNLEAATEVVEKEYEAVQAVKADVDSHLKKKGLAETEERLIAKMTAQTAATNVKSLGFFGCSKVITAENTAKSLGWEPGSVVRQMAKMAPCNQAVAVAKAAVRDRPADQVTPALREFAQVRENDAEEACHKLFKKYNLCSPVKLETLNLGRGEMRTFPYVRISSWIQHVLDLGRIDLLCGVDGEHMESLLAEFWSRYRILHADHEVFTSGINLSRSVPVFGHIDEGRTFKSKALLILSIHGALGKGTASYKKRAAPNARGDFKDSGMGMNYLGATWSNQFMFCCIQRTIFSQDPSMLETIFATFASDMAMLATRGISSSSGRDHIYVVMLGLKGDLPALQKAGDLTRNFMKGPKKATSQKPCDGVCWLCLAGQEQPLHVPFEDFGEDALWKLTMHAKEPWERKPTIMGNLPIQPSAVSGFFITDIWHNWHNGVAKIYVANAVATMVTTTGIIPANSIDAKFQFLTTDYRSFCARQGIAPYLQELSRDTFGFDSATASPHGSWNKAVVSTHLMLFLADFAARFIDGKTTDYLLTSIDSRRNIQAFKLAFAAFKSHRMFLFPWLLYTACGLDCRHDSCLCVDMHDCMMLVCVLVYCM</sequence>
<evidence type="ECO:0000313" key="2">
    <source>
        <dbReference type="Proteomes" id="UP000601435"/>
    </source>
</evidence>
<evidence type="ECO:0000313" key="1">
    <source>
        <dbReference type="EMBL" id="CAE7921513.1"/>
    </source>
</evidence>
<dbReference type="AlphaFoldDB" id="A0A813BQQ9"/>
<dbReference type="Proteomes" id="UP000601435">
    <property type="component" value="Unassembled WGS sequence"/>
</dbReference>
<gene>
    <name evidence="1" type="ORF">SNEC2469_LOCUS31777</name>
</gene>
<comment type="caution">
    <text evidence="1">The sequence shown here is derived from an EMBL/GenBank/DDBJ whole genome shotgun (WGS) entry which is preliminary data.</text>
</comment>
<proteinExistence type="predicted"/>